<dbReference type="RefSeq" id="WP_120253389.1">
    <property type="nucleotide sequence ID" value="NZ_JBNNIY010000052.1"/>
</dbReference>
<name>A0A5J5HRG2_9SPHN</name>
<dbReference type="AlphaFoldDB" id="A0A5J5HRG2"/>
<reference evidence="3 4" key="1">
    <citation type="submission" date="2019-09" db="EMBL/GenBank/DDBJ databases">
        <authorList>
            <person name="Feng G."/>
        </authorList>
    </citation>
    <scope>NUCLEOTIDE SEQUENCE [LARGE SCALE GENOMIC DNA]</scope>
    <source>
        <strain evidence="2 3">KACC 19283</strain>
        <strain evidence="1 4">KACC 19284</strain>
    </source>
</reference>
<dbReference type="Proteomes" id="UP000326364">
    <property type="component" value="Unassembled WGS sequence"/>
</dbReference>
<dbReference type="Proteomes" id="UP000325933">
    <property type="component" value="Unassembled WGS sequence"/>
</dbReference>
<dbReference type="EMBL" id="VYQB01000033">
    <property type="protein sequence ID" value="KAA9011501.1"/>
    <property type="molecule type" value="Genomic_DNA"/>
</dbReference>
<proteinExistence type="predicted"/>
<evidence type="ECO:0000313" key="2">
    <source>
        <dbReference type="EMBL" id="KAA9023750.1"/>
    </source>
</evidence>
<evidence type="ECO:0000313" key="3">
    <source>
        <dbReference type="Proteomes" id="UP000325933"/>
    </source>
</evidence>
<evidence type="ECO:0000313" key="1">
    <source>
        <dbReference type="EMBL" id="KAA9011501.1"/>
    </source>
</evidence>
<dbReference type="Gene3D" id="3.40.50.300">
    <property type="entry name" value="P-loop containing nucleotide triphosphate hydrolases"/>
    <property type="match status" value="1"/>
</dbReference>
<dbReference type="InterPro" id="IPR027417">
    <property type="entry name" value="P-loop_NTPase"/>
</dbReference>
<gene>
    <name evidence="2" type="ORF">F4U95_23100</name>
    <name evidence="1" type="ORF">F4U96_23045</name>
</gene>
<dbReference type="SUPFAM" id="SSF52540">
    <property type="entry name" value="P-loop containing nucleoside triphosphate hydrolases"/>
    <property type="match status" value="1"/>
</dbReference>
<dbReference type="EMBL" id="VYQA01000033">
    <property type="protein sequence ID" value="KAA9023750.1"/>
    <property type="molecule type" value="Genomic_DNA"/>
</dbReference>
<keyword evidence="4" id="KW-1185">Reference proteome</keyword>
<dbReference type="InterPro" id="IPR017026">
    <property type="entry name" value="ImuA"/>
</dbReference>
<accession>A0A5J5HRG2</accession>
<organism evidence="2 3">
    <name type="scientific">Sphingobium limneticum</name>
    <dbReference type="NCBI Taxonomy" id="1007511"/>
    <lineage>
        <taxon>Bacteria</taxon>
        <taxon>Pseudomonadati</taxon>
        <taxon>Pseudomonadota</taxon>
        <taxon>Alphaproteobacteria</taxon>
        <taxon>Sphingomonadales</taxon>
        <taxon>Sphingomonadaceae</taxon>
        <taxon>Sphingobium</taxon>
    </lineage>
</organism>
<evidence type="ECO:0000313" key="4">
    <source>
        <dbReference type="Proteomes" id="UP000326364"/>
    </source>
</evidence>
<protein>
    <submittedName>
        <fullName evidence="2">Protein ImuA</fullName>
    </submittedName>
</protein>
<dbReference type="PIRSF" id="PIRSF034285">
    <property type="entry name" value="UCP034285"/>
    <property type="match status" value="1"/>
</dbReference>
<comment type="caution">
    <text evidence="2">The sequence shown here is derived from an EMBL/GenBank/DDBJ whole genome shotgun (WGS) entry which is preliminary data.</text>
</comment>
<sequence length="258" mass="27381">MPIAPAPAYRPRAEDLAALRAELDRARPARRPVLAFGVAELDDRLAGHGLDGAGLHEMAAASPTLNDDAAATLFAAGIAARFAGRRGADIFWTASQFDLYAPGLEQSGLKPAAILYAQGMKDSIVLAMAEDALRDGSFACVIAEVKAADQTATRRLQLAASDGSTPVLLYRRHRRLDRCPLSSLSSAMTRWRIGCTPSAPLPYPGVGRARWLVELVRQRNGNPFSLELEACDDTGRLALPAAAPDRAIATGRAAIQAA</sequence>